<evidence type="ECO:0000313" key="5">
    <source>
        <dbReference type="Proteomes" id="UP000823632"/>
    </source>
</evidence>
<name>A0A9D9H1G5_9BACT</name>
<dbReference type="GO" id="GO:0030288">
    <property type="term" value="C:outer membrane-bounded periplasmic space"/>
    <property type="evidence" value="ECO:0007669"/>
    <property type="project" value="TreeGrafter"/>
</dbReference>
<dbReference type="CDD" id="cd02696">
    <property type="entry name" value="MurNAc-LAA"/>
    <property type="match status" value="1"/>
</dbReference>
<dbReference type="InterPro" id="IPR050695">
    <property type="entry name" value="N-acetylmuramoyl_amidase_3"/>
</dbReference>
<dbReference type="PANTHER" id="PTHR30404:SF0">
    <property type="entry name" value="N-ACETYLMURAMOYL-L-ALANINE AMIDASE AMIC"/>
    <property type="match status" value="1"/>
</dbReference>
<protein>
    <submittedName>
        <fullName evidence="4">N-acetylmuramoyl-L-alanine amidase</fullName>
    </submittedName>
</protein>
<evidence type="ECO:0000256" key="1">
    <source>
        <dbReference type="ARBA" id="ARBA00022801"/>
    </source>
</evidence>
<dbReference type="GO" id="GO:0009253">
    <property type="term" value="P:peptidoglycan catabolic process"/>
    <property type="evidence" value="ECO:0007669"/>
    <property type="project" value="InterPro"/>
</dbReference>
<dbReference type="GO" id="GO:0008745">
    <property type="term" value="F:N-acetylmuramoyl-L-alanine amidase activity"/>
    <property type="evidence" value="ECO:0007669"/>
    <property type="project" value="InterPro"/>
</dbReference>
<comment type="caution">
    <text evidence="4">The sequence shown here is derived from an EMBL/GenBank/DDBJ whole genome shotgun (WGS) entry which is preliminary data.</text>
</comment>
<dbReference type="PANTHER" id="PTHR30404">
    <property type="entry name" value="N-ACETYLMURAMOYL-L-ALANINE AMIDASE"/>
    <property type="match status" value="1"/>
</dbReference>
<dbReference type="Pfam" id="PF01520">
    <property type="entry name" value="Amidase_3"/>
    <property type="match status" value="1"/>
</dbReference>
<dbReference type="AlphaFoldDB" id="A0A9D9H1G5"/>
<dbReference type="Gene3D" id="2.60.40.10">
    <property type="entry name" value="Immunoglobulins"/>
    <property type="match status" value="1"/>
</dbReference>
<dbReference type="SMART" id="SM00646">
    <property type="entry name" value="Ami_3"/>
    <property type="match status" value="1"/>
</dbReference>
<accession>A0A9D9H1G5</accession>
<dbReference type="Proteomes" id="UP000823632">
    <property type="component" value="Unassembled WGS sequence"/>
</dbReference>
<reference evidence="4" key="1">
    <citation type="submission" date="2020-10" db="EMBL/GenBank/DDBJ databases">
        <authorList>
            <person name="Gilroy R."/>
        </authorList>
    </citation>
    <scope>NUCLEOTIDE SEQUENCE</scope>
    <source>
        <strain evidence="4">10192</strain>
    </source>
</reference>
<keyword evidence="2" id="KW-0732">Signal</keyword>
<evidence type="ECO:0000256" key="2">
    <source>
        <dbReference type="SAM" id="SignalP"/>
    </source>
</evidence>
<dbReference type="SUPFAM" id="SSF53187">
    <property type="entry name" value="Zn-dependent exopeptidases"/>
    <property type="match status" value="1"/>
</dbReference>
<feature type="chain" id="PRO_5039527731" evidence="2">
    <location>
        <begin position="20"/>
        <end position="450"/>
    </location>
</feature>
<feature type="signal peptide" evidence="2">
    <location>
        <begin position="1"/>
        <end position="19"/>
    </location>
</feature>
<dbReference type="InterPro" id="IPR002508">
    <property type="entry name" value="MurNAc-LAA_cat"/>
</dbReference>
<reference evidence="4" key="2">
    <citation type="journal article" date="2021" name="PeerJ">
        <title>Extensive microbial diversity within the chicken gut microbiome revealed by metagenomics and culture.</title>
        <authorList>
            <person name="Gilroy R."/>
            <person name="Ravi A."/>
            <person name="Getino M."/>
            <person name="Pursley I."/>
            <person name="Horton D.L."/>
            <person name="Alikhan N.F."/>
            <person name="Baker D."/>
            <person name="Gharbi K."/>
            <person name="Hall N."/>
            <person name="Watson M."/>
            <person name="Adriaenssens E.M."/>
            <person name="Foster-Nyarko E."/>
            <person name="Jarju S."/>
            <person name="Secka A."/>
            <person name="Antonio M."/>
            <person name="Oren A."/>
            <person name="Chaudhuri R.R."/>
            <person name="La Ragione R."/>
            <person name="Hildebrand F."/>
            <person name="Pallen M.J."/>
        </authorList>
    </citation>
    <scope>NUCLEOTIDE SEQUENCE</scope>
    <source>
        <strain evidence="4">10192</strain>
    </source>
</reference>
<feature type="domain" description="MurNAc-LAA" evidence="3">
    <location>
        <begin position="333"/>
        <end position="445"/>
    </location>
</feature>
<evidence type="ECO:0000313" key="4">
    <source>
        <dbReference type="EMBL" id="MBO8431333.1"/>
    </source>
</evidence>
<sequence>MKRFLMVCFVLMVAQSAFALDIVYPKKNNVVINAKSSFLIGSADPKKELTVNGVKVDVHPSGGFAYVVPLNVGKNTFTIISGKEKLIYDITKPAPAASGKPAAPAAISEYENLKYAIVVNENSPLRSTAVSSGINRIAHLQKNMPLVLDGEKGSFYRVILGSMKTGWIAKSDVKISDSGESLAELKGYETLDTPEFNIYVFHLNTMVPFELAEGNPFVVKLFNVENNPENTYELKIPVQKLYGYSGRFSGTDFILKMRKVPPVDKTSPLRGINITIDAGHGGNESGAIGCLGNLEKNTNLEFARLLAQELSHRGANVSMTRNDDTAVGLSERVDFANEEDSMILISLHGNALPDGADPIANNGTEIYYYYNQAKPLADSILQEIVSQTGMNDHKVRQSSLALVRNTNALSILIELGYVINPSDNAKLVDKEFQKKTAEAISDGIENFLKQ</sequence>
<keyword evidence="1" id="KW-0378">Hydrolase</keyword>
<dbReference type="EMBL" id="JADIND010000179">
    <property type="protein sequence ID" value="MBO8431333.1"/>
    <property type="molecule type" value="Genomic_DNA"/>
</dbReference>
<evidence type="ECO:0000259" key="3">
    <source>
        <dbReference type="SMART" id="SM00646"/>
    </source>
</evidence>
<gene>
    <name evidence="4" type="ORF">IAC76_08095</name>
</gene>
<organism evidence="4 5">
    <name type="scientific">Candidatus Scatousia excrementipullorum</name>
    <dbReference type="NCBI Taxonomy" id="2840936"/>
    <lineage>
        <taxon>Bacteria</taxon>
        <taxon>Candidatus Scatousia</taxon>
    </lineage>
</organism>
<dbReference type="Gene3D" id="3.40.630.40">
    <property type="entry name" value="Zn-dependent exopeptidases"/>
    <property type="match status" value="1"/>
</dbReference>
<dbReference type="InterPro" id="IPR013783">
    <property type="entry name" value="Ig-like_fold"/>
</dbReference>
<proteinExistence type="predicted"/>